<evidence type="ECO:0000313" key="8">
    <source>
        <dbReference type="Proteomes" id="UP000019384"/>
    </source>
</evidence>
<dbReference type="GO" id="GO:0003899">
    <property type="term" value="F:DNA-directed RNA polymerase activity"/>
    <property type="evidence" value="ECO:0007669"/>
    <property type="project" value="EnsemblFungi"/>
</dbReference>
<dbReference type="InterPro" id="IPR022905">
    <property type="entry name" value="Rpo11-like"/>
</dbReference>
<dbReference type="GO" id="GO:0006369">
    <property type="term" value="P:termination of RNA polymerase II transcription"/>
    <property type="evidence" value="ECO:0007669"/>
    <property type="project" value="EnsemblFungi"/>
</dbReference>
<dbReference type="GO" id="GO:0046983">
    <property type="term" value="F:protein dimerization activity"/>
    <property type="evidence" value="ECO:0007669"/>
    <property type="project" value="InterPro"/>
</dbReference>
<dbReference type="RefSeq" id="XP_022458090.1">
    <property type="nucleotide sequence ID" value="XM_022604294.1"/>
</dbReference>
<evidence type="ECO:0000256" key="2">
    <source>
        <dbReference type="ARBA" id="ARBA00022478"/>
    </source>
</evidence>
<dbReference type="InterPro" id="IPR036603">
    <property type="entry name" value="RBP11-like"/>
</dbReference>
<dbReference type="AlphaFoldDB" id="W6MIU2"/>
<dbReference type="STRING" id="1382522.W6MIU2"/>
<protein>
    <recommendedName>
        <fullName evidence="6">DNA-directed RNA polymerase RBP11-like dimerisation domain-containing protein</fullName>
    </recommendedName>
</protein>
<dbReference type="HAMAP" id="MF_00261">
    <property type="entry name" value="RNApol_arch_Rpo11"/>
    <property type="match status" value="1"/>
</dbReference>
<dbReference type="InterPro" id="IPR008193">
    <property type="entry name" value="RNA_pol_Rpb11_13-16kDa_CS"/>
</dbReference>
<keyword evidence="3" id="KW-0804">Transcription</keyword>
<sequence length="125" mass="14306">MNAPDRFELFILPDGVPKLKITPDSRVPNCIIVKFEREDHTLANLLRQELINDPKVLFAAYKVEHPLFANFILRVQTEEGIRPREALMNACNRLINKLGSLNDKFKAEWELKSLLAGGDNDDYAL</sequence>
<gene>
    <name evidence="7" type="ORF">KUCA_T00002052001</name>
</gene>
<keyword evidence="2" id="KW-0240">DNA-directed RNA polymerase</keyword>
<dbReference type="GO" id="GO:0006368">
    <property type="term" value="P:transcription elongation by RNA polymerase II"/>
    <property type="evidence" value="ECO:0007669"/>
    <property type="project" value="EnsemblFungi"/>
</dbReference>
<dbReference type="SUPFAM" id="SSF55257">
    <property type="entry name" value="RBP11-like subunits of RNA polymerase"/>
    <property type="match status" value="1"/>
</dbReference>
<dbReference type="InterPro" id="IPR037685">
    <property type="entry name" value="RBP11"/>
</dbReference>
<dbReference type="Pfam" id="PF13656">
    <property type="entry name" value="RNA_pol_L_2"/>
    <property type="match status" value="1"/>
</dbReference>
<dbReference type="GeneID" id="34519478"/>
<dbReference type="PANTHER" id="PTHR13946">
    <property type="entry name" value="DNA-DIRECTED RNA POLYMERASE I,II,III"/>
    <property type="match status" value="1"/>
</dbReference>
<evidence type="ECO:0000256" key="3">
    <source>
        <dbReference type="ARBA" id="ARBA00023163"/>
    </source>
</evidence>
<evidence type="ECO:0000256" key="1">
    <source>
        <dbReference type="ARBA" id="ARBA00004123"/>
    </source>
</evidence>
<evidence type="ECO:0000313" key="7">
    <source>
        <dbReference type="EMBL" id="CDK26081.1"/>
    </source>
</evidence>
<name>W6MIU2_9ASCO</name>
<dbReference type="PANTHER" id="PTHR13946:SF16">
    <property type="entry name" value="DNA-DIRECTED RNA POLYMERASE II SUBUNIT RPB11"/>
    <property type="match status" value="1"/>
</dbReference>
<dbReference type="GO" id="GO:0003677">
    <property type="term" value="F:DNA binding"/>
    <property type="evidence" value="ECO:0007669"/>
    <property type="project" value="EnsemblFungi"/>
</dbReference>
<comment type="subcellular location">
    <subcellularLocation>
        <location evidence="1">Nucleus</location>
    </subcellularLocation>
</comment>
<feature type="domain" description="DNA-directed RNA polymerase RBP11-like dimerisation" evidence="6">
    <location>
        <begin position="31"/>
        <end position="103"/>
    </location>
</feature>
<dbReference type="CDD" id="cd06926">
    <property type="entry name" value="RNAP_II_RPB11"/>
    <property type="match status" value="1"/>
</dbReference>
<comment type="similarity">
    <text evidence="5">Belongs to the archaeal Rpo11/eukaryotic RPB11/RPC19 RNA polymerase subunit family.</text>
</comment>
<dbReference type="InterPro" id="IPR009025">
    <property type="entry name" value="RBP11-like_dimer"/>
</dbReference>
<keyword evidence="4" id="KW-0539">Nucleus</keyword>
<proteinExistence type="inferred from homology"/>
<dbReference type="Gene3D" id="3.30.1360.10">
    <property type="entry name" value="RNA polymerase, RBP11-like subunit"/>
    <property type="match status" value="1"/>
</dbReference>
<dbReference type="OrthoDB" id="10248581at2759"/>
<keyword evidence="8" id="KW-1185">Reference proteome</keyword>
<evidence type="ECO:0000256" key="4">
    <source>
        <dbReference type="ARBA" id="ARBA00023242"/>
    </source>
</evidence>
<dbReference type="GO" id="GO:0006367">
    <property type="term" value="P:transcription initiation at RNA polymerase II promoter"/>
    <property type="evidence" value="ECO:0007669"/>
    <property type="project" value="EnsemblFungi"/>
</dbReference>
<dbReference type="PROSITE" id="PS01154">
    <property type="entry name" value="RNA_POL_L_13KD"/>
    <property type="match status" value="1"/>
</dbReference>
<organism evidence="7 8">
    <name type="scientific">Kuraishia capsulata CBS 1993</name>
    <dbReference type="NCBI Taxonomy" id="1382522"/>
    <lineage>
        <taxon>Eukaryota</taxon>
        <taxon>Fungi</taxon>
        <taxon>Dikarya</taxon>
        <taxon>Ascomycota</taxon>
        <taxon>Saccharomycotina</taxon>
        <taxon>Pichiomycetes</taxon>
        <taxon>Pichiales</taxon>
        <taxon>Pichiaceae</taxon>
        <taxon>Kuraishia</taxon>
    </lineage>
</organism>
<accession>W6MIU2</accession>
<dbReference type="Proteomes" id="UP000019384">
    <property type="component" value="Unassembled WGS sequence"/>
</dbReference>
<dbReference type="GO" id="GO:0005665">
    <property type="term" value="C:RNA polymerase II, core complex"/>
    <property type="evidence" value="ECO:0007669"/>
    <property type="project" value="EnsemblFungi"/>
</dbReference>
<evidence type="ECO:0000256" key="5">
    <source>
        <dbReference type="ARBA" id="ARBA00025751"/>
    </source>
</evidence>
<evidence type="ECO:0000259" key="6">
    <source>
        <dbReference type="Pfam" id="PF13656"/>
    </source>
</evidence>
<dbReference type="GO" id="GO:0003968">
    <property type="term" value="F:RNA-directed RNA polymerase activity"/>
    <property type="evidence" value="ECO:0007669"/>
    <property type="project" value="EnsemblFungi"/>
</dbReference>
<dbReference type="FunFam" id="3.30.1360.10:FF:000003">
    <property type="entry name" value="DNA-directed RNA polymerase II subunit RPB11"/>
    <property type="match status" value="1"/>
</dbReference>
<dbReference type="HOGENOM" id="CLU_090381_2_1_1"/>
<reference evidence="7" key="2">
    <citation type="submission" date="2014-02" db="EMBL/GenBank/DDBJ databases">
        <title>Complete DNA sequence of /Kuraishia capsulata/ illustrates novel genomic features among budding yeasts (/Saccharomycotina/).</title>
        <authorList>
            <person name="Morales L."/>
            <person name="Noel B."/>
            <person name="Porcel B."/>
            <person name="Marcet-Houben M."/>
            <person name="Hullo M-F."/>
            <person name="Sacerdot C."/>
            <person name="Tekaia F."/>
            <person name="Leh-Louis V."/>
            <person name="Despons L."/>
            <person name="Khanna V."/>
            <person name="Aury J-M."/>
            <person name="Barbe V."/>
            <person name="Couloux A."/>
            <person name="Labadie K."/>
            <person name="Pelletier E."/>
            <person name="Souciet J-L."/>
            <person name="Boekhout T."/>
            <person name="Gabaldon T."/>
            <person name="Wincker P."/>
            <person name="Dujon B."/>
        </authorList>
    </citation>
    <scope>NUCLEOTIDE SEQUENCE</scope>
    <source>
        <strain evidence="7">CBS 1993</strain>
    </source>
</reference>
<dbReference type="EMBL" id="HG793126">
    <property type="protein sequence ID" value="CDK26081.1"/>
    <property type="molecule type" value="Genomic_DNA"/>
</dbReference>
<reference evidence="7" key="1">
    <citation type="submission" date="2013-12" db="EMBL/GenBank/DDBJ databases">
        <authorList>
            <person name="Genoscope - CEA"/>
        </authorList>
    </citation>
    <scope>NUCLEOTIDE SEQUENCE</scope>
    <source>
        <strain evidence="7">CBS 1993</strain>
    </source>
</reference>